<dbReference type="Gene3D" id="2.40.50.990">
    <property type="match status" value="1"/>
</dbReference>
<dbReference type="GO" id="GO:0003723">
    <property type="term" value="F:RNA binding"/>
    <property type="evidence" value="ECO:0007669"/>
    <property type="project" value="UniProtKB-KW"/>
</dbReference>
<keyword evidence="9" id="KW-0067">ATP-binding</keyword>
<accession>A0A0G4HPL7</accession>
<dbReference type="InterPro" id="IPR016024">
    <property type="entry name" value="ARM-type_fold"/>
</dbReference>
<dbReference type="Pfam" id="PF24987">
    <property type="entry name" value="HEAT_EF3_N"/>
    <property type="match status" value="1"/>
</dbReference>
<keyword evidence="6" id="KW-0547">Nucleotide-binding</keyword>
<keyword evidence="11" id="KW-0648">Protein biosynthesis</keyword>
<dbReference type="InterPro" id="IPR017871">
    <property type="entry name" value="ABC_transporter-like_CS"/>
</dbReference>
<keyword evidence="5" id="KW-0677">Repeat</keyword>
<dbReference type="GO" id="GO:0003746">
    <property type="term" value="F:translation elongation factor activity"/>
    <property type="evidence" value="ECO:0007669"/>
    <property type="project" value="UniProtKB-KW"/>
</dbReference>
<dbReference type="Pfam" id="PF00005">
    <property type="entry name" value="ABC_tran"/>
    <property type="match status" value="2"/>
</dbReference>
<dbReference type="UniPathway" id="UPA00345"/>
<evidence type="ECO:0000256" key="8">
    <source>
        <dbReference type="ARBA" id="ARBA00022801"/>
    </source>
</evidence>
<reference evidence="16" key="1">
    <citation type="submission" date="2014-11" db="EMBL/GenBank/DDBJ databases">
        <authorList>
            <person name="Otto D Thomas"/>
            <person name="Naeem Raeece"/>
        </authorList>
    </citation>
    <scope>NUCLEOTIDE SEQUENCE</scope>
</reference>
<dbReference type="SUPFAM" id="SSF48371">
    <property type="entry name" value="ARM repeat"/>
    <property type="match status" value="1"/>
</dbReference>
<dbReference type="InterPro" id="IPR027417">
    <property type="entry name" value="P-loop_NTPase"/>
</dbReference>
<evidence type="ECO:0000256" key="3">
    <source>
        <dbReference type="ARBA" id="ARBA00011054"/>
    </source>
</evidence>
<dbReference type="SMART" id="SM00298">
    <property type="entry name" value="CHROMO"/>
    <property type="match status" value="1"/>
</dbReference>
<dbReference type="EMBL" id="CDMZ01003372">
    <property type="protein sequence ID" value="CEM46115.1"/>
    <property type="molecule type" value="Genomic_DNA"/>
</dbReference>
<dbReference type="CDD" id="cd03221">
    <property type="entry name" value="ABCF_EF-3"/>
    <property type="match status" value="2"/>
</dbReference>
<dbReference type="PROSITE" id="PS00211">
    <property type="entry name" value="ABC_TRANSPORTER_1"/>
    <property type="match status" value="2"/>
</dbReference>
<dbReference type="InterPro" id="IPR050611">
    <property type="entry name" value="ABCF"/>
</dbReference>
<dbReference type="InterPro" id="IPR023780">
    <property type="entry name" value="Chromo_domain"/>
</dbReference>
<dbReference type="InterPro" id="IPR011989">
    <property type="entry name" value="ARM-like"/>
</dbReference>
<dbReference type="InterPro" id="IPR003593">
    <property type="entry name" value="AAA+_ATPase"/>
</dbReference>
<dbReference type="Pfam" id="PF24984">
    <property type="entry name" value="HEAT_EF3_GNC1"/>
    <property type="match status" value="1"/>
</dbReference>
<dbReference type="PhylomeDB" id="A0A0G4HPL7"/>
<dbReference type="CDD" id="cd18626">
    <property type="entry name" value="CD_eEF3"/>
    <property type="match status" value="1"/>
</dbReference>
<feature type="compositionally biased region" description="Low complexity" evidence="13">
    <location>
        <begin position="32"/>
        <end position="58"/>
    </location>
</feature>
<feature type="region of interest" description="Disordered" evidence="13">
    <location>
        <begin position="1"/>
        <end position="61"/>
    </location>
</feature>
<comment type="pathway">
    <text evidence="2">Protein biosynthesis; polypeptide chain elongation.</text>
</comment>
<dbReference type="GO" id="GO:0005737">
    <property type="term" value="C:cytoplasm"/>
    <property type="evidence" value="ECO:0007669"/>
    <property type="project" value="UniProtKB-SubCell"/>
</dbReference>
<dbReference type="AlphaFoldDB" id="A0A0G4HPL7"/>
<organism evidence="16">
    <name type="scientific">Chromera velia CCMP2878</name>
    <dbReference type="NCBI Taxonomy" id="1169474"/>
    <lineage>
        <taxon>Eukaryota</taxon>
        <taxon>Sar</taxon>
        <taxon>Alveolata</taxon>
        <taxon>Colpodellida</taxon>
        <taxon>Chromeraceae</taxon>
        <taxon>Chromera</taxon>
    </lineage>
</organism>
<evidence type="ECO:0000256" key="7">
    <source>
        <dbReference type="ARBA" id="ARBA00022768"/>
    </source>
</evidence>
<evidence type="ECO:0008006" key="17">
    <source>
        <dbReference type="Google" id="ProtNLM"/>
    </source>
</evidence>
<evidence type="ECO:0000256" key="1">
    <source>
        <dbReference type="ARBA" id="ARBA00004496"/>
    </source>
</evidence>
<dbReference type="SMART" id="SM00382">
    <property type="entry name" value="AAA"/>
    <property type="match status" value="2"/>
</dbReference>
<feature type="compositionally biased region" description="Polar residues" evidence="13">
    <location>
        <begin position="22"/>
        <end position="31"/>
    </location>
</feature>
<dbReference type="Gene3D" id="1.25.10.10">
    <property type="entry name" value="Leucine-rich Repeat Variant"/>
    <property type="match status" value="1"/>
</dbReference>
<evidence type="ECO:0000259" key="14">
    <source>
        <dbReference type="PROSITE" id="PS50013"/>
    </source>
</evidence>
<gene>
    <name evidence="16" type="ORF">Cvel_7772</name>
</gene>
<evidence type="ECO:0000256" key="13">
    <source>
        <dbReference type="SAM" id="MobiDB-lite"/>
    </source>
</evidence>
<feature type="domain" description="ABC transporter" evidence="15">
    <location>
        <begin position="782"/>
        <end position="1100"/>
    </location>
</feature>
<proteinExistence type="inferred from homology"/>
<dbReference type="GO" id="GO:0005524">
    <property type="term" value="F:ATP binding"/>
    <property type="evidence" value="ECO:0007669"/>
    <property type="project" value="UniProtKB-KW"/>
</dbReference>
<evidence type="ECO:0000256" key="2">
    <source>
        <dbReference type="ARBA" id="ARBA00004815"/>
    </source>
</evidence>
<evidence type="ECO:0000259" key="15">
    <source>
        <dbReference type="PROSITE" id="PS50893"/>
    </source>
</evidence>
<comment type="catalytic activity">
    <reaction evidence="12">
        <text>ATP + H2O = ADP + phosphate + H(+)</text>
        <dbReference type="Rhea" id="RHEA:13065"/>
        <dbReference type="ChEBI" id="CHEBI:15377"/>
        <dbReference type="ChEBI" id="CHEBI:15378"/>
        <dbReference type="ChEBI" id="CHEBI:30616"/>
        <dbReference type="ChEBI" id="CHEBI:43474"/>
        <dbReference type="ChEBI" id="CHEBI:456216"/>
    </reaction>
</comment>
<keyword evidence="4" id="KW-0963">Cytoplasm</keyword>
<evidence type="ECO:0000256" key="9">
    <source>
        <dbReference type="ARBA" id="ARBA00022840"/>
    </source>
</evidence>
<dbReference type="InterPro" id="IPR000953">
    <property type="entry name" value="Chromo/chromo_shadow_dom"/>
</dbReference>
<dbReference type="PANTHER" id="PTHR19211">
    <property type="entry name" value="ATP-BINDING TRANSPORT PROTEIN-RELATED"/>
    <property type="match status" value="1"/>
</dbReference>
<dbReference type="PANTHER" id="PTHR19211:SF5">
    <property type="entry name" value="ELONGATION FACTOR 3A-RELATED"/>
    <property type="match status" value="1"/>
</dbReference>
<evidence type="ECO:0000313" key="16">
    <source>
        <dbReference type="EMBL" id="CEM46115.1"/>
    </source>
</evidence>
<dbReference type="PROSITE" id="PS50013">
    <property type="entry name" value="CHROMO_2"/>
    <property type="match status" value="1"/>
</dbReference>
<dbReference type="InterPro" id="IPR003439">
    <property type="entry name" value="ABC_transporter-like_ATP-bd"/>
</dbReference>
<protein>
    <recommendedName>
        <fullName evidence="17">ABC transporter domain-containing protein</fullName>
    </recommendedName>
</protein>
<keyword evidence="7" id="KW-0251">Elongation factor</keyword>
<dbReference type="InterPro" id="IPR047038">
    <property type="entry name" value="eEF3_chromodomain-like_sf"/>
</dbReference>
<keyword evidence="10" id="KW-0694">RNA-binding</keyword>
<feature type="domain" description="Chromo" evidence="14">
    <location>
        <begin position="911"/>
        <end position="966"/>
    </location>
</feature>
<dbReference type="Gene3D" id="3.40.50.300">
    <property type="entry name" value="P-loop containing nucleotide triphosphate hydrolases"/>
    <property type="match status" value="2"/>
</dbReference>
<dbReference type="VEuPathDB" id="CryptoDB:Cvel_7772"/>
<evidence type="ECO:0000256" key="6">
    <source>
        <dbReference type="ARBA" id="ARBA00022741"/>
    </source>
</evidence>
<evidence type="ECO:0000256" key="12">
    <source>
        <dbReference type="ARBA" id="ARBA00049360"/>
    </source>
</evidence>
<dbReference type="Pfam" id="PF00385">
    <property type="entry name" value="Chromo"/>
    <property type="match status" value="1"/>
</dbReference>
<dbReference type="GO" id="GO:0016887">
    <property type="term" value="F:ATP hydrolysis activity"/>
    <property type="evidence" value="ECO:0007669"/>
    <property type="project" value="InterPro"/>
</dbReference>
<dbReference type="SUPFAM" id="SSF54160">
    <property type="entry name" value="Chromo domain-like"/>
    <property type="match status" value="1"/>
</dbReference>
<evidence type="ECO:0000256" key="5">
    <source>
        <dbReference type="ARBA" id="ARBA00022737"/>
    </source>
</evidence>
<feature type="domain" description="ABC transporter" evidence="15">
    <location>
        <begin position="533"/>
        <end position="751"/>
    </location>
</feature>
<evidence type="ECO:0000256" key="10">
    <source>
        <dbReference type="ARBA" id="ARBA00022884"/>
    </source>
</evidence>
<dbReference type="FunFam" id="3.40.50.300:FF:000193">
    <property type="entry name" value="Probable Elongation factor 3"/>
    <property type="match status" value="1"/>
</dbReference>
<evidence type="ECO:0000256" key="11">
    <source>
        <dbReference type="ARBA" id="ARBA00022917"/>
    </source>
</evidence>
<dbReference type="PROSITE" id="PS50893">
    <property type="entry name" value="ABC_TRANSPORTER_2"/>
    <property type="match status" value="2"/>
</dbReference>
<sequence length="1145" mass="123881">MSVKPLDLDQATLAPELMKPVQENSPLSDNNTASGDETSSAASSSAPGGSSSLPSSFPEFDESRKGDIEKLLADVKAKGSDKLSISAQIAQVVSSSCSVETFNPLTAWGLVAALQKLLQDSGKAAGDGREGALKVLDELCKQDARSTPTFVAFCAANMPLFFDLLSDKVRPVQLAAEALLKTVSKTLNANALPHLVIPNILAACHSSKNWQTKQGALTFLSSLATGTAEVAAQVTVSLPIIVPILSEIVHDVKPQVAEAAKTCLSDCLSVVGNKDITPFVPALASCIVNPQETADCIHKLGATTFVAEVRAPTLSVTVPLLKRALREGTTAIRRKAAVIIDNMSKLVEEPLEAAPFLPELMPELAKASDAIADPEVRQVCSRADAGMKKIQHAIEQLGAAAETRPLSAEELEPTVREALHAVLNLYPKLAATLDAPEVAYALKFAAAVSANVTQTAVERLNRPPAEEEGAAKAVSTAHALKLGVTPVLAGFLPFYPAVRKSYHLSLASLCEKLATTRATLGQKESEVDPDEGEELANCQFTLAYGAKILLNMAHMRLTRGQRYGLCGPNGCGKSTLMRAIANGQVEGFPDASQVRTCFVEHDIQGDDTEIGVAEYVLKNEAVRAVNGDNREAVEQALSDVGFTKEMQAAPISSLSGGWKMKLALARAMLIKADILLLDEPTNHLDVKNVAWLENWLCSQKNVTAMMVSHDSGFLDKVCTHIIHYESRKLKTYKGNLAALVKAVPEAKSYYELTASATAFVQKFGFPEPGILDGVKTKDKAILKMHGVSFTYPNTTKQILNGVSLFVSLASRVAVVGPNGAGKSTLIKCLTGEMEPTSGNVWKHPNLRIAYVAQHAFHHIENHLDWTPAEYIMWRYATGEDREALRKVDRQAAEKEAEELAAKVHVIDGQKLKVERIMGRRKGKKGYEYEIHWQGKAPTPDETTWLDRDTLEKMGFGKVLIEIDQKEAAAAGLWLKPLTSANVAKHLADVGLENEFALHSQMRGLSGGQKVKVVLGAATWQNPHIVVMDEPTNYLDRDSLAALAEAIKEFQGGVVLISHHQEFLDALCSETWKMDSGKLEVVGGDQNKYAKEKVELKAQDEMVDGAGNTIKVKGPEKKLSRKEEKQKQRMKKLAKKNGESLDDDDY</sequence>
<comment type="subcellular location">
    <subcellularLocation>
        <location evidence="1">Cytoplasm</location>
    </subcellularLocation>
</comment>
<comment type="similarity">
    <text evidence="3">Belongs to the ABC transporter superfamily. ABCF family. EF3 subfamily.</text>
</comment>
<keyword evidence="8" id="KW-0378">Hydrolase</keyword>
<dbReference type="SUPFAM" id="SSF52540">
    <property type="entry name" value="P-loop containing nucleoside triphosphate hydrolases"/>
    <property type="match status" value="2"/>
</dbReference>
<feature type="region of interest" description="Disordered" evidence="13">
    <location>
        <begin position="1105"/>
        <end position="1145"/>
    </location>
</feature>
<evidence type="ECO:0000256" key="4">
    <source>
        <dbReference type="ARBA" id="ARBA00022490"/>
    </source>
</evidence>
<feature type="compositionally biased region" description="Basic and acidic residues" evidence="13">
    <location>
        <begin position="1112"/>
        <end position="1126"/>
    </location>
</feature>
<name>A0A0G4HPL7_9ALVE</name>
<dbReference type="InterPro" id="IPR016197">
    <property type="entry name" value="Chromo-like_dom_sf"/>
</dbReference>
<dbReference type="InterPro" id="IPR015688">
    <property type="entry name" value="eEF3_ABC2_chromodomain-like"/>
</dbReference>